<dbReference type="STRING" id="443610.VE25_01755"/>
<dbReference type="EMBL" id="JZEX01000024">
    <property type="protein sequence ID" value="KKB13478.1"/>
    <property type="molecule type" value="Genomic_DNA"/>
</dbReference>
<dbReference type="PANTHER" id="PTHR43649">
    <property type="entry name" value="ARABINOSE-BINDING PROTEIN-RELATED"/>
    <property type="match status" value="1"/>
</dbReference>
<gene>
    <name evidence="1" type="ORF">VE25_01755</name>
</gene>
<proteinExistence type="predicted"/>
<organism evidence="1 2">
    <name type="scientific">Devosia geojensis</name>
    <dbReference type="NCBI Taxonomy" id="443610"/>
    <lineage>
        <taxon>Bacteria</taxon>
        <taxon>Pseudomonadati</taxon>
        <taxon>Pseudomonadota</taxon>
        <taxon>Alphaproteobacteria</taxon>
        <taxon>Hyphomicrobiales</taxon>
        <taxon>Devosiaceae</taxon>
        <taxon>Devosia</taxon>
    </lineage>
</organism>
<evidence type="ECO:0008006" key="3">
    <source>
        <dbReference type="Google" id="ProtNLM"/>
    </source>
</evidence>
<evidence type="ECO:0000313" key="2">
    <source>
        <dbReference type="Proteomes" id="UP000033632"/>
    </source>
</evidence>
<dbReference type="SUPFAM" id="SSF53850">
    <property type="entry name" value="Periplasmic binding protein-like II"/>
    <property type="match status" value="1"/>
</dbReference>
<name>A0A0F5FXB0_9HYPH</name>
<dbReference type="InterPro" id="IPR050490">
    <property type="entry name" value="Bact_solute-bd_prot1"/>
</dbReference>
<protein>
    <recommendedName>
        <fullName evidence="3">ABC transporter substrate-binding protein</fullName>
    </recommendedName>
</protein>
<dbReference type="PATRIC" id="fig|443610.3.peg.2820"/>
<dbReference type="Proteomes" id="UP000033632">
    <property type="component" value="Unassembled WGS sequence"/>
</dbReference>
<dbReference type="PANTHER" id="PTHR43649:SF12">
    <property type="entry name" value="DIACETYLCHITOBIOSE BINDING PROTEIN DASA"/>
    <property type="match status" value="1"/>
</dbReference>
<dbReference type="AlphaFoldDB" id="A0A0F5FXB0"/>
<evidence type="ECO:0000313" key="1">
    <source>
        <dbReference type="EMBL" id="KKB13478.1"/>
    </source>
</evidence>
<accession>A0A0F5FXB0</accession>
<sequence length="528" mass="58717">MLTATALAPTLAAAQTPLGVFAPQTATMDLNTAWFTTVVEEKFNVDLNFETTGYDSSAAAEKRQILLASGDYPEVFMLINWVDQFSQAELIRYSQQGLIIPLNDLIDQHAPNIKAAFEKEPALLKLATAPDGNIYGLPQWNDCFHCSYSAKYWINTEWLEKLGLKMPTTTAELKEVLLAFKNNDPNGNGRADEIPLSANTVDTLIPYLMNSFVYDPRANSYPMMLALNGSTVQFQAVQDGWRDGLAYLADLYKEGLIDPGAFTQNREAFQALGNNAEAVIIGSATAQHPGLFVTIGQDDGRDRDYDPVPPLTGPEGISYTSFNLASMPGAAFVITNKANEEQQIAAIKIVDYMFTMEGHASAEYGKEGEQWLRPVEGDIALDPNYPPLYNHLPPDPNAPPKNMAWNAMGQYFSDKEWRGGQVQPTEIYEPSGYERRLFEATLLYEGKYPEDQLFPYWNTWTDPTTADELAQLQTNLHNYVTQSNAEFVTGQRDINDDAAWAAYLADIESLGLARYLEIYQAAYDATAN</sequence>
<comment type="caution">
    <text evidence="1">The sequence shown here is derived from an EMBL/GenBank/DDBJ whole genome shotgun (WGS) entry which is preliminary data.</text>
</comment>
<reference evidence="1 2" key="1">
    <citation type="submission" date="2015-03" db="EMBL/GenBank/DDBJ databases">
        <authorList>
            <person name="Hassan Y.I."/>
            <person name="Lepp D."/>
            <person name="Li X.-Z."/>
            <person name="Zhou T."/>
        </authorList>
    </citation>
    <scope>NUCLEOTIDE SEQUENCE [LARGE SCALE GENOMIC DNA]</scope>
    <source>
        <strain evidence="1 2">BD-c194</strain>
    </source>
</reference>
<keyword evidence="2" id="KW-1185">Reference proteome</keyword>
<dbReference type="Gene3D" id="3.40.190.10">
    <property type="entry name" value="Periplasmic binding protein-like II"/>
    <property type="match status" value="2"/>
</dbReference>